<comment type="caution">
    <text evidence="2">The sequence shown here is derived from an EMBL/GenBank/DDBJ whole genome shotgun (WGS) entry which is preliminary data.</text>
</comment>
<feature type="compositionally biased region" description="Basic and acidic residues" evidence="1">
    <location>
        <begin position="403"/>
        <end position="412"/>
    </location>
</feature>
<evidence type="ECO:0000313" key="3">
    <source>
        <dbReference type="Proteomes" id="UP000237105"/>
    </source>
</evidence>
<feature type="compositionally biased region" description="Polar residues" evidence="1">
    <location>
        <begin position="1"/>
        <end position="12"/>
    </location>
</feature>
<organism evidence="2 3">
    <name type="scientific">Parasponia andersonii</name>
    <name type="common">Sponia andersonii</name>
    <dbReference type="NCBI Taxonomy" id="3476"/>
    <lineage>
        <taxon>Eukaryota</taxon>
        <taxon>Viridiplantae</taxon>
        <taxon>Streptophyta</taxon>
        <taxon>Embryophyta</taxon>
        <taxon>Tracheophyta</taxon>
        <taxon>Spermatophyta</taxon>
        <taxon>Magnoliopsida</taxon>
        <taxon>eudicotyledons</taxon>
        <taxon>Gunneridae</taxon>
        <taxon>Pentapetalae</taxon>
        <taxon>rosids</taxon>
        <taxon>fabids</taxon>
        <taxon>Rosales</taxon>
        <taxon>Cannabaceae</taxon>
        <taxon>Parasponia</taxon>
    </lineage>
</organism>
<protein>
    <submittedName>
        <fullName evidence="2">Uncharacterized protein</fullName>
    </submittedName>
</protein>
<feature type="compositionally biased region" description="Acidic residues" evidence="1">
    <location>
        <begin position="125"/>
        <end position="135"/>
    </location>
</feature>
<feature type="compositionally biased region" description="Basic and acidic residues" evidence="1">
    <location>
        <begin position="217"/>
        <end position="227"/>
    </location>
</feature>
<accession>A0A2P5E339</accession>
<dbReference type="EMBL" id="JXTB01000002">
    <property type="protein sequence ID" value="PON79948.1"/>
    <property type="molecule type" value="Genomic_DNA"/>
</dbReference>
<feature type="region of interest" description="Disordered" evidence="1">
    <location>
        <begin position="286"/>
        <end position="415"/>
    </location>
</feature>
<reference evidence="3" key="1">
    <citation type="submission" date="2016-06" db="EMBL/GenBank/DDBJ databases">
        <title>Parallel loss of symbiosis genes in relatives of nitrogen-fixing non-legume Parasponia.</title>
        <authorList>
            <person name="Van Velzen R."/>
            <person name="Holmer R."/>
            <person name="Bu F."/>
            <person name="Rutten L."/>
            <person name="Van Zeijl A."/>
            <person name="Liu W."/>
            <person name="Santuari L."/>
            <person name="Cao Q."/>
            <person name="Sharma T."/>
            <person name="Shen D."/>
            <person name="Roswanjaya Y."/>
            <person name="Wardhani T."/>
            <person name="Kalhor M.S."/>
            <person name="Jansen J."/>
            <person name="Van den Hoogen J."/>
            <person name="Gungor B."/>
            <person name="Hartog M."/>
            <person name="Hontelez J."/>
            <person name="Verver J."/>
            <person name="Yang W.-C."/>
            <person name="Schijlen E."/>
            <person name="Repin R."/>
            <person name="Schilthuizen M."/>
            <person name="Schranz E."/>
            <person name="Heidstra R."/>
            <person name="Miyata K."/>
            <person name="Fedorova E."/>
            <person name="Kohlen W."/>
            <person name="Bisseling T."/>
            <person name="Smit S."/>
            <person name="Geurts R."/>
        </authorList>
    </citation>
    <scope>NUCLEOTIDE SEQUENCE [LARGE SCALE GENOMIC DNA]</scope>
    <source>
        <strain evidence="3">cv. WU1-14</strain>
    </source>
</reference>
<feature type="region of interest" description="Disordered" evidence="1">
    <location>
        <begin position="1"/>
        <end position="202"/>
    </location>
</feature>
<feature type="compositionally biased region" description="Basic and acidic residues" evidence="1">
    <location>
        <begin position="331"/>
        <end position="361"/>
    </location>
</feature>
<gene>
    <name evidence="2" type="ORF">PanWU01x14_003980</name>
</gene>
<feature type="compositionally biased region" description="Basic and acidic residues" evidence="1">
    <location>
        <begin position="164"/>
        <end position="178"/>
    </location>
</feature>
<dbReference type="AlphaFoldDB" id="A0A2P5E339"/>
<keyword evidence="3" id="KW-1185">Reference proteome</keyword>
<sequence>MGNEMGNNNTSGLKEDDNTNVQDPKGLSKDTSGVDDVKEENHIVPAAQDKDFHEKANGLTSNDPQRVVADKQTPSRGEQEETVVFVLAGSPEVTAGSDEAGSRSSENQQLSLSNDAENQSLIDPNIEEIAPESDENQLQRQASIKKEVDGVENSAIDPISTLSHDLEPQRLAHSDGNQHELATIHAERSVPGDSGSYGGTEEALGSSLKCVSLDNGHLSESEERENQEAVVDTTPDTVAEKQIVDSLVEQKASQEGKKVFEDKFEPKVEDKIDDASRDVTTPLTVLSGLGEKSGRGFSTEVSLVKDHSSEAEPESEPETISVTNSPNSHQEVLETEDKCMILTEETRLIGEELENGEDKPDYSPTEASEDYVKESETEDSNAFQSESITLEQKEAVRPYSESKSSEDCRSEEANISENDEALVACISNCKETRQEFEGNFVVTPELAITPLEPNTADCDDKDEESTEKRIVEAREENAEHLYAIVIETEETKTREEIQLLVHQSQAVLTPQPSLSSIQVDHQQESALRSETVQNDNQSIQELNQDSCGEFLTTKTSNFDSTNIIADISVSVNELTVDRTKQEVKQCIEMPEVKAAETKISSKGSAEQSSKNEISRESVGRLSTGSLERLSTDSDPDNSNIHSQMRKSPSFNIDLQNEESESDQTPLLYQDKAPIQSSPSQDDVSLGDPLRLNGYDQVLTQYQAKPLRLPVEERVVKLERSESEKSKTPFLGFLKEEEEAHVVVTPQKHSRNGSASQKETKDLWKSSSKEATSSTSPKAKEKRKARSSLFGNCMCCATVIN</sequence>
<feature type="region of interest" description="Disordered" evidence="1">
    <location>
        <begin position="595"/>
        <end position="690"/>
    </location>
</feature>
<feature type="compositionally biased region" description="Basic and acidic residues" evidence="1">
    <location>
        <begin position="757"/>
        <end position="767"/>
    </location>
</feature>
<feature type="compositionally biased region" description="Polar residues" evidence="1">
    <location>
        <begin position="380"/>
        <end position="390"/>
    </location>
</feature>
<feature type="compositionally biased region" description="Polar residues" evidence="1">
    <location>
        <begin position="320"/>
        <end position="330"/>
    </location>
</feature>
<feature type="region of interest" description="Disordered" evidence="1">
    <location>
        <begin position="214"/>
        <end position="237"/>
    </location>
</feature>
<feature type="compositionally biased region" description="Polar residues" evidence="1">
    <location>
        <begin position="636"/>
        <end position="654"/>
    </location>
</feature>
<dbReference type="Proteomes" id="UP000237105">
    <property type="component" value="Unassembled WGS sequence"/>
</dbReference>
<feature type="region of interest" description="Disordered" evidence="1">
    <location>
        <begin position="743"/>
        <end position="786"/>
    </location>
</feature>
<feature type="compositionally biased region" description="Basic and acidic residues" evidence="1">
    <location>
        <begin position="35"/>
        <end position="56"/>
    </location>
</feature>
<feature type="compositionally biased region" description="Polar residues" evidence="1">
    <location>
        <begin position="598"/>
        <end position="611"/>
    </location>
</feature>
<proteinExistence type="predicted"/>
<evidence type="ECO:0000256" key="1">
    <source>
        <dbReference type="SAM" id="MobiDB-lite"/>
    </source>
</evidence>
<dbReference type="OrthoDB" id="1681423at2759"/>
<evidence type="ECO:0000313" key="2">
    <source>
        <dbReference type="EMBL" id="PON79948.1"/>
    </source>
</evidence>
<feature type="compositionally biased region" description="Polar residues" evidence="1">
    <location>
        <begin position="102"/>
        <end position="122"/>
    </location>
</feature>
<name>A0A2P5E339_PARAD</name>